<dbReference type="Gene3D" id="3.40.50.1460">
    <property type="match status" value="1"/>
</dbReference>
<evidence type="ECO:0000313" key="3">
    <source>
        <dbReference type="EMBL" id="KEZ41928.1"/>
    </source>
</evidence>
<proteinExistence type="predicted"/>
<dbReference type="EMBL" id="JOWA01000105">
    <property type="protein sequence ID" value="KEZ41928.1"/>
    <property type="molecule type" value="Genomic_DNA"/>
</dbReference>
<dbReference type="VEuPathDB" id="FungiDB:SAPIO_CDS6632"/>
<dbReference type="GO" id="GO:0006508">
    <property type="term" value="P:proteolysis"/>
    <property type="evidence" value="ECO:0007669"/>
    <property type="project" value="InterPro"/>
</dbReference>
<keyword evidence="4" id="KW-1185">Reference proteome</keyword>
<evidence type="ECO:0000256" key="1">
    <source>
        <dbReference type="SAM" id="MobiDB-lite"/>
    </source>
</evidence>
<dbReference type="GeneID" id="27725704"/>
<organism evidence="3 4">
    <name type="scientific">Pseudallescheria apiosperma</name>
    <name type="common">Scedosporium apiospermum</name>
    <dbReference type="NCBI Taxonomy" id="563466"/>
    <lineage>
        <taxon>Eukaryota</taxon>
        <taxon>Fungi</taxon>
        <taxon>Dikarya</taxon>
        <taxon>Ascomycota</taxon>
        <taxon>Pezizomycotina</taxon>
        <taxon>Sordariomycetes</taxon>
        <taxon>Hypocreomycetidae</taxon>
        <taxon>Microascales</taxon>
        <taxon>Microascaceae</taxon>
        <taxon>Scedosporium</taxon>
    </lineage>
</organism>
<reference evidence="3 4" key="1">
    <citation type="journal article" date="2014" name="Genome Announc.">
        <title>Draft genome sequence of the pathogenic fungus Scedosporium apiospermum.</title>
        <authorList>
            <person name="Vandeputte P."/>
            <person name="Ghamrawi S."/>
            <person name="Rechenmann M."/>
            <person name="Iltis A."/>
            <person name="Giraud S."/>
            <person name="Fleury M."/>
            <person name="Thornton C."/>
            <person name="Delhaes L."/>
            <person name="Meyer W."/>
            <person name="Papon N."/>
            <person name="Bouchara J.P."/>
        </authorList>
    </citation>
    <scope>NUCLEOTIDE SEQUENCE [LARGE SCALE GENOMIC DNA]</scope>
    <source>
        <strain evidence="3 4">IHEM 14462</strain>
    </source>
</reference>
<evidence type="ECO:0000259" key="2">
    <source>
        <dbReference type="Pfam" id="PF00656"/>
    </source>
</evidence>
<dbReference type="CDD" id="cd17039">
    <property type="entry name" value="Ubl_ubiquitin_like"/>
    <property type="match status" value="1"/>
</dbReference>
<evidence type="ECO:0000313" key="4">
    <source>
        <dbReference type="Proteomes" id="UP000028545"/>
    </source>
</evidence>
<protein>
    <recommendedName>
        <fullName evidence="2">Peptidase C14 caspase domain-containing protein</fullName>
    </recommendedName>
</protein>
<name>A0A084G3L6_PSEDA</name>
<dbReference type="AlphaFoldDB" id="A0A084G3L6"/>
<feature type="domain" description="Peptidase C14 caspase" evidence="2">
    <location>
        <begin position="170"/>
        <end position="290"/>
    </location>
</feature>
<dbReference type="KEGG" id="sapo:SAPIO_CDS6632"/>
<dbReference type="Pfam" id="PF00656">
    <property type="entry name" value="Peptidase_C14"/>
    <property type="match status" value="1"/>
</dbReference>
<comment type="caution">
    <text evidence="3">The sequence shown here is derived from an EMBL/GenBank/DDBJ whole genome shotgun (WGS) entry which is preliminary data.</text>
</comment>
<feature type="compositionally biased region" description="Acidic residues" evidence="1">
    <location>
        <begin position="20"/>
        <end position="39"/>
    </location>
</feature>
<dbReference type="Proteomes" id="UP000028545">
    <property type="component" value="Unassembled WGS sequence"/>
</dbReference>
<dbReference type="InterPro" id="IPR011600">
    <property type="entry name" value="Pept_C14_caspase"/>
</dbReference>
<dbReference type="OrthoDB" id="4760831at2759"/>
<dbReference type="GO" id="GO:0004197">
    <property type="term" value="F:cysteine-type endopeptidase activity"/>
    <property type="evidence" value="ECO:0007669"/>
    <property type="project" value="InterPro"/>
</dbReference>
<dbReference type="RefSeq" id="XP_016641727.1">
    <property type="nucleotide sequence ID" value="XM_016788683.1"/>
</dbReference>
<gene>
    <name evidence="3" type="ORF">SAPIO_CDS6632</name>
</gene>
<feature type="region of interest" description="Disordered" evidence="1">
    <location>
        <begin position="20"/>
        <end position="53"/>
    </location>
</feature>
<dbReference type="HOGENOM" id="CLU_696672_0_0_1"/>
<sequence length="396" mass="43758">MDLGLIGRLIGNLAVADNDTLGEEDDTDQSTSDESDCEDFSFLSNGDAPTETITIRPSTTLSDLRDLVAQRTGVRSGDQHHFLHDREITRLRDPTTEHTVSNGDVITLRSGLGDATTSAISRRRGNEFERYQEQQFTLAFETKECKRGHVLMMSWAETDLPAKDIKAEEDSIWQAFGGSGYDIEGFKIPSGQSQLRVQQRVRKFVRKAGPDSLLILVYSGHGGSDHSLGLVFSGYGSSDDYRRRPAFDGREASPSIFTWASIRDVIMEAGGNVLLIFDCCHSGAATSGLDFGAASFECKTGVKHLISACAWESTCISGMIPAMCDVFRWHRDADAAVPLKTLELVTLTQKLIETRNHQKRLTFWNQGSSGLMSQISCHQLQPLHPAKDIYLPSKFN</sequence>
<accession>A0A084G3L6</accession>